<dbReference type="AlphaFoldDB" id="A0A8H3M8J1"/>
<proteinExistence type="predicted"/>
<evidence type="ECO:0000313" key="2">
    <source>
        <dbReference type="Proteomes" id="UP000615446"/>
    </source>
</evidence>
<dbReference type="EMBL" id="BLAL01000285">
    <property type="protein sequence ID" value="GES99795.1"/>
    <property type="molecule type" value="Genomic_DNA"/>
</dbReference>
<evidence type="ECO:0000313" key="1">
    <source>
        <dbReference type="EMBL" id="GES99795.1"/>
    </source>
</evidence>
<comment type="caution">
    <text evidence="1">The sequence shown here is derived from an EMBL/GenBank/DDBJ whole genome shotgun (WGS) entry which is preliminary data.</text>
</comment>
<reference evidence="1" key="1">
    <citation type="submission" date="2019-10" db="EMBL/GenBank/DDBJ databases">
        <title>Conservation and host-specific expression of non-tandemly repeated heterogenous ribosome RNA gene in arbuscular mycorrhizal fungi.</title>
        <authorList>
            <person name="Maeda T."/>
            <person name="Kobayashi Y."/>
            <person name="Nakagawa T."/>
            <person name="Ezawa T."/>
            <person name="Yamaguchi K."/>
            <person name="Bino T."/>
            <person name="Nishimoto Y."/>
            <person name="Shigenobu S."/>
            <person name="Kawaguchi M."/>
        </authorList>
    </citation>
    <scope>NUCLEOTIDE SEQUENCE</scope>
    <source>
        <strain evidence="1">HR1</strain>
    </source>
</reference>
<dbReference type="Proteomes" id="UP000615446">
    <property type="component" value="Unassembled WGS sequence"/>
</dbReference>
<gene>
    <name evidence="1" type="ORF">RCL2_002627800</name>
</gene>
<organism evidence="1 2">
    <name type="scientific">Rhizophagus clarus</name>
    <dbReference type="NCBI Taxonomy" id="94130"/>
    <lineage>
        <taxon>Eukaryota</taxon>
        <taxon>Fungi</taxon>
        <taxon>Fungi incertae sedis</taxon>
        <taxon>Mucoromycota</taxon>
        <taxon>Glomeromycotina</taxon>
        <taxon>Glomeromycetes</taxon>
        <taxon>Glomerales</taxon>
        <taxon>Glomeraceae</taxon>
        <taxon>Rhizophagus</taxon>
    </lineage>
</organism>
<accession>A0A8H3M8J1</accession>
<dbReference type="OrthoDB" id="2431416at2759"/>
<sequence length="120" mass="13469">MGGLCLTCNDHGYTPFESFISIAYNTFLQKDQLNNVLQKIDALKRHLHHGYERELMVNADGTTKHDSCIYHCLPYAFVLFGPFNTKGILNAQFKATLASLDDDGALLVADYKMRILPKSA</sequence>
<protein>
    <submittedName>
        <fullName evidence="1">Uncharacterized protein</fullName>
    </submittedName>
</protein>
<name>A0A8H3M8J1_9GLOM</name>